<dbReference type="PANTHER" id="PTHR12563:SF17">
    <property type="entry name" value="DIHYDROXYACETONE PHOSPHATE ACYLTRANSFERASE"/>
    <property type="match status" value="1"/>
</dbReference>
<feature type="domain" description="Phospholipid/glycerol acyltransferase" evidence="3">
    <location>
        <begin position="210"/>
        <end position="332"/>
    </location>
</feature>
<dbReference type="EMBL" id="LAZR01005981">
    <property type="protein sequence ID" value="KKM95635.1"/>
    <property type="molecule type" value="Genomic_DNA"/>
</dbReference>
<dbReference type="SUPFAM" id="SSF69593">
    <property type="entry name" value="Glycerol-3-phosphate (1)-acyltransferase"/>
    <property type="match status" value="1"/>
</dbReference>
<organism evidence="4">
    <name type="scientific">marine sediment metagenome</name>
    <dbReference type="NCBI Taxonomy" id="412755"/>
    <lineage>
        <taxon>unclassified sequences</taxon>
        <taxon>metagenomes</taxon>
        <taxon>ecological metagenomes</taxon>
    </lineage>
</organism>
<dbReference type="GO" id="GO:0012505">
    <property type="term" value="C:endomembrane system"/>
    <property type="evidence" value="ECO:0007669"/>
    <property type="project" value="UniProtKB-SubCell"/>
</dbReference>
<protein>
    <recommendedName>
        <fullName evidence="3">Phospholipid/glycerol acyltransferase domain-containing protein</fullName>
    </recommendedName>
</protein>
<keyword evidence="2" id="KW-0812">Transmembrane</keyword>
<dbReference type="SMART" id="SM00563">
    <property type="entry name" value="PlsC"/>
    <property type="match status" value="1"/>
</dbReference>
<reference evidence="4" key="1">
    <citation type="journal article" date="2015" name="Nature">
        <title>Complex archaea that bridge the gap between prokaryotes and eukaryotes.</title>
        <authorList>
            <person name="Spang A."/>
            <person name="Saw J.H."/>
            <person name="Jorgensen S.L."/>
            <person name="Zaremba-Niedzwiedzka K."/>
            <person name="Martijn J."/>
            <person name="Lind A.E."/>
            <person name="van Eijk R."/>
            <person name="Schleper C."/>
            <person name="Guy L."/>
            <person name="Ettema T.J."/>
        </authorList>
    </citation>
    <scope>NUCLEOTIDE SEQUENCE</scope>
</reference>
<gene>
    <name evidence="4" type="ORF">LCGC14_1186190</name>
</gene>
<dbReference type="PANTHER" id="PTHR12563">
    <property type="entry name" value="GLYCEROL-3-PHOSPHATE ACYLTRANSFERASE"/>
    <property type="match status" value="1"/>
</dbReference>
<comment type="caution">
    <text evidence="4">The sequence shown here is derived from an EMBL/GenBank/DDBJ whole genome shotgun (WGS) entry which is preliminary data.</text>
</comment>
<dbReference type="InterPro" id="IPR002123">
    <property type="entry name" value="Plipid/glycerol_acylTrfase"/>
</dbReference>
<proteinExistence type="predicted"/>
<dbReference type="GO" id="GO:0008374">
    <property type="term" value="F:O-acyltransferase activity"/>
    <property type="evidence" value="ECO:0007669"/>
    <property type="project" value="InterPro"/>
</dbReference>
<feature type="transmembrane region" description="Helical" evidence="2">
    <location>
        <begin position="68"/>
        <end position="88"/>
    </location>
</feature>
<sequence>MRGIILLRSVVSLPTYQVRPPTSTFPTCLAGLGVSAKRTMKPKGCKVIARRLYACKGGSMTQTIELPIWLFVVIVLFAAVTALSHFLLPSVRWFFRRRLERAVARLNTRLTRPIEPFKLARRHDMIQRLIYDPEINQAIVDHARQEAIPENVAFEQARRYAREIVPSFSAFAYFSFGIRLARFLANALYEVRTGANNAALIKGIPGDATVIFVMNHRSNMDYMLVTYLAGEASALSYAVGEWARVWPLSRLIKSMGAYFIRRKSRGTLYRKVLARYVQMATEGGVTQAIFPEGGLSLDGKLMPPKLGLLGYVVDANVEQRDVVFVPVAINYDRVLEDRVLIAANQAGTRRFKARISVILVFILRKMWLRLRGRFLRFGEAAVVFGAPVKLSEYGSDPDVTALAQDLMGRIADEMPILFVPLLARIMLLNDEPLDDSALVSLATEMMSTTVRTVAITEGSFGAAVKKAKENLLQRGLIEQGRGGVIATASERPALIYYANSIAHFFD</sequence>
<dbReference type="GO" id="GO:0006629">
    <property type="term" value="P:lipid metabolic process"/>
    <property type="evidence" value="ECO:0007669"/>
    <property type="project" value="InterPro"/>
</dbReference>
<name>A0A0F9P3H0_9ZZZZ</name>
<dbReference type="InterPro" id="IPR022284">
    <property type="entry name" value="GPAT/DHAPAT"/>
</dbReference>
<dbReference type="Pfam" id="PF01553">
    <property type="entry name" value="Acyltransferase"/>
    <property type="match status" value="1"/>
</dbReference>
<evidence type="ECO:0000256" key="1">
    <source>
        <dbReference type="ARBA" id="ARBA00004184"/>
    </source>
</evidence>
<dbReference type="Pfam" id="PF19277">
    <property type="entry name" value="GPAT_C"/>
    <property type="match status" value="1"/>
</dbReference>
<keyword evidence="2" id="KW-1133">Transmembrane helix</keyword>
<keyword evidence="2" id="KW-0472">Membrane</keyword>
<evidence type="ECO:0000313" key="4">
    <source>
        <dbReference type="EMBL" id="KKM95635.1"/>
    </source>
</evidence>
<evidence type="ECO:0000259" key="3">
    <source>
        <dbReference type="SMART" id="SM00563"/>
    </source>
</evidence>
<evidence type="ECO:0000256" key="2">
    <source>
        <dbReference type="SAM" id="Phobius"/>
    </source>
</evidence>
<accession>A0A0F9P3H0</accession>
<comment type="subcellular location">
    <subcellularLocation>
        <location evidence="1">Endomembrane system</location>
        <topology evidence="1">Peripheral membrane protein</topology>
    </subcellularLocation>
</comment>
<dbReference type="AlphaFoldDB" id="A0A0F9P3H0"/>
<dbReference type="InterPro" id="IPR045520">
    <property type="entry name" value="GPAT/DHAPAT_C"/>
</dbReference>